<dbReference type="KEGG" id="mrh:MycrhN_5759"/>
<dbReference type="AlphaFoldDB" id="G8RN32"/>
<dbReference type="RefSeq" id="WP_014213965.1">
    <property type="nucleotide sequence ID" value="NC_016604.1"/>
</dbReference>
<dbReference type="HOGENOM" id="CLU_007526_0_0_11"/>
<dbReference type="SUPFAM" id="SSF56112">
    <property type="entry name" value="Protein kinase-like (PK-like)"/>
    <property type="match status" value="1"/>
</dbReference>
<accession>G8RN32</accession>
<dbReference type="CDD" id="cd05154">
    <property type="entry name" value="ACAD10_11_N-like"/>
    <property type="match status" value="1"/>
</dbReference>
<reference evidence="3 4" key="1">
    <citation type="submission" date="2011-12" db="EMBL/GenBank/DDBJ databases">
        <title>Complete sequence of Mycobacterium rhodesiae NBB3.</title>
        <authorList>
            <consortium name="US DOE Joint Genome Institute"/>
            <person name="Lucas S."/>
            <person name="Han J."/>
            <person name="Lapidus A."/>
            <person name="Cheng J.-F."/>
            <person name="Goodwin L."/>
            <person name="Pitluck S."/>
            <person name="Peters L."/>
            <person name="Mikhailova N."/>
            <person name="Gu W."/>
            <person name="Detter J.C."/>
            <person name="Han C."/>
            <person name="Tapia R."/>
            <person name="Land M."/>
            <person name="Hauser L."/>
            <person name="Kyrpides N."/>
            <person name="Ivanova N."/>
            <person name="Pagani I."/>
            <person name="Mattes T."/>
            <person name="Holmes A."/>
            <person name="Rutledge P."/>
            <person name="Paulsen I."/>
            <person name="Coleman N."/>
            <person name="Woyke T."/>
        </authorList>
    </citation>
    <scope>NUCLEOTIDE SEQUENCE [LARGE SCALE GENOMIC DNA]</scope>
    <source>
        <strain evidence="3 4">NBB3</strain>
    </source>
</reference>
<dbReference type="eggNOG" id="COG3173">
    <property type="taxonomic scope" value="Bacteria"/>
</dbReference>
<dbReference type="InterPro" id="IPR041726">
    <property type="entry name" value="ACAD10_11_N"/>
</dbReference>
<name>G8RN32_MYCRN</name>
<evidence type="ECO:0000313" key="3">
    <source>
        <dbReference type="EMBL" id="AEV76226.1"/>
    </source>
</evidence>
<evidence type="ECO:0000259" key="2">
    <source>
        <dbReference type="Pfam" id="PF01636"/>
    </source>
</evidence>
<feature type="domain" description="Aminoglycoside phosphotransferase" evidence="2">
    <location>
        <begin position="53"/>
        <end position="255"/>
    </location>
</feature>
<feature type="region of interest" description="Disordered" evidence="1">
    <location>
        <begin position="339"/>
        <end position="360"/>
    </location>
</feature>
<dbReference type="InterPro" id="IPR002575">
    <property type="entry name" value="Aminoglycoside_PTrfase"/>
</dbReference>
<dbReference type="Gene3D" id="3.30.200.20">
    <property type="entry name" value="Phosphorylase Kinase, domain 1"/>
    <property type="match status" value="1"/>
</dbReference>
<dbReference type="EMBL" id="CP003169">
    <property type="protein sequence ID" value="AEV76226.1"/>
    <property type="molecule type" value="Genomic_DNA"/>
</dbReference>
<evidence type="ECO:0000313" key="4">
    <source>
        <dbReference type="Proteomes" id="UP000005442"/>
    </source>
</evidence>
<dbReference type="PANTHER" id="PTHR47829:SF1">
    <property type="entry name" value="HAD FAMILY PHOSPHATASE"/>
    <property type="match status" value="1"/>
</dbReference>
<gene>
    <name evidence="3" type="ordered locus">MycrhN_5759</name>
</gene>
<dbReference type="Proteomes" id="UP000005442">
    <property type="component" value="Chromosome"/>
</dbReference>
<keyword evidence="4" id="KW-1185">Reference proteome</keyword>
<protein>
    <submittedName>
        <fullName evidence="3">Putative aminoglycoside phosphotransferase</fullName>
    </submittedName>
</protein>
<dbReference type="STRING" id="710685.MycrhN_5759"/>
<sequence>MTYSDEVRDGLTGWLQTQLPDAGNLRIEGLDRVEFGHSAEMMTLTIVSRAGRRDVVIRLRPKPPALLEPYDLTRQFIVLRALADSAVRVPRALWLEDTGGVLGRPFFVMERMPGTVYELEAPSEPEVTAAGVTRMCESLAEQLAAIHKVDIVGAGLESLDDGRRHLDREIEHWSAEMQRVKRGTLPALERLLRELTDSQPAPSPSVTLVHGDAKPGNFAFVGDEVSAVFDWELTTVGDPLTDIGYLELLWRMPVGIPSHDAAPTIDDVLAHYSEASGIAVVNREWYRAFNAFKLAVINLIGARLFDDGVTDDQRFMLNAYGIPLFTQMGLADLGVTEQLDDGPVMPSEERMKQAQASHRH</sequence>
<dbReference type="PANTHER" id="PTHR47829">
    <property type="entry name" value="HYDROLASE, PUTATIVE (AFU_ORTHOLOGUE AFUA_1G12880)-RELATED"/>
    <property type="match status" value="1"/>
</dbReference>
<dbReference type="Gene3D" id="3.90.1200.10">
    <property type="match status" value="1"/>
</dbReference>
<dbReference type="InterPro" id="IPR052898">
    <property type="entry name" value="ACAD10-like"/>
</dbReference>
<proteinExistence type="predicted"/>
<dbReference type="Pfam" id="PF01636">
    <property type="entry name" value="APH"/>
    <property type="match status" value="1"/>
</dbReference>
<dbReference type="PATRIC" id="fig|710685.3.peg.5787"/>
<evidence type="ECO:0000256" key="1">
    <source>
        <dbReference type="SAM" id="MobiDB-lite"/>
    </source>
</evidence>
<organism evidence="3 4">
    <name type="scientific">Mycolicibacterium rhodesiae (strain NBB3)</name>
    <name type="common">Mycobacterium rhodesiae</name>
    <dbReference type="NCBI Taxonomy" id="710685"/>
    <lineage>
        <taxon>Bacteria</taxon>
        <taxon>Bacillati</taxon>
        <taxon>Actinomycetota</taxon>
        <taxon>Actinomycetes</taxon>
        <taxon>Mycobacteriales</taxon>
        <taxon>Mycobacteriaceae</taxon>
        <taxon>Mycolicibacterium</taxon>
    </lineage>
</organism>
<keyword evidence="3" id="KW-0808">Transferase</keyword>
<dbReference type="GO" id="GO:0016740">
    <property type="term" value="F:transferase activity"/>
    <property type="evidence" value="ECO:0007669"/>
    <property type="project" value="UniProtKB-KW"/>
</dbReference>
<dbReference type="InterPro" id="IPR011009">
    <property type="entry name" value="Kinase-like_dom_sf"/>
</dbReference>